<proteinExistence type="predicted"/>
<evidence type="ECO:0008006" key="3">
    <source>
        <dbReference type="Google" id="ProtNLM"/>
    </source>
</evidence>
<dbReference type="Proteomes" id="UP001054837">
    <property type="component" value="Unassembled WGS sequence"/>
</dbReference>
<keyword evidence="2" id="KW-1185">Reference proteome</keyword>
<evidence type="ECO:0000313" key="2">
    <source>
        <dbReference type="Proteomes" id="UP001054837"/>
    </source>
</evidence>
<name>A0AAV4Q4L4_9ARAC</name>
<comment type="caution">
    <text evidence="1">The sequence shown here is derived from an EMBL/GenBank/DDBJ whole genome shotgun (WGS) entry which is preliminary data.</text>
</comment>
<dbReference type="AlphaFoldDB" id="A0AAV4Q4L4"/>
<gene>
    <name evidence="1" type="ORF">CDAR_253911</name>
</gene>
<sequence length="104" mass="12408">MNHNGISFLSLIYVNRSGVDLVFLLIFLNRTDVDDTQYSYLVYFPKTYSDLVIGTDSCLFEKDQFELRRMPSNESWVYIWYETRKSLHRVWKVDWTSASSSFKL</sequence>
<evidence type="ECO:0000313" key="1">
    <source>
        <dbReference type="EMBL" id="GIY04279.1"/>
    </source>
</evidence>
<protein>
    <recommendedName>
        <fullName evidence="3">Ycf15</fullName>
    </recommendedName>
</protein>
<dbReference type="EMBL" id="BPLQ01003906">
    <property type="protein sequence ID" value="GIY04279.1"/>
    <property type="molecule type" value="Genomic_DNA"/>
</dbReference>
<reference evidence="1 2" key="1">
    <citation type="submission" date="2021-06" db="EMBL/GenBank/DDBJ databases">
        <title>Caerostris darwini draft genome.</title>
        <authorList>
            <person name="Kono N."/>
            <person name="Arakawa K."/>
        </authorList>
    </citation>
    <scope>NUCLEOTIDE SEQUENCE [LARGE SCALE GENOMIC DNA]</scope>
</reference>
<accession>A0AAV4Q4L4</accession>
<organism evidence="1 2">
    <name type="scientific">Caerostris darwini</name>
    <dbReference type="NCBI Taxonomy" id="1538125"/>
    <lineage>
        <taxon>Eukaryota</taxon>
        <taxon>Metazoa</taxon>
        <taxon>Ecdysozoa</taxon>
        <taxon>Arthropoda</taxon>
        <taxon>Chelicerata</taxon>
        <taxon>Arachnida</taxon>
        <taxon>Araneae</taxon>
        <taxon>Araneomorphae</taxon>
        <taxon>Entelegynae</taxon>
        <taxon>Araneoidea</taxon>
        <taxon>Araneidae</taxon>
        <taxon>Caerostris</taxon>
    </lineage>
</organism>